<accession>A0A445GXA8</accession>
<keyword evidence="2" id="KW-1185">Reference proteome</keyword>
<proteinExistence type="predicted"/>
<evidence type="ECO:0000313" key="1">
    <source>
        <dbReference type="EMBL" id="RZB65889.1"/>
    </source>
</evidence>
<protein>
    <submittedName>
        <fullName evidence="1">Uncharacterized protein</fullName>
    </submittedName>
</protein>
<organism evidence="1 2">
    <name type="scientific">Glycine soja</name>
    <name type="common">Wild soybean</name>
    <dbReference type="NCBI Taxonomy" id="3848"/>
    <lineage>
        <taxon>Eukaryota</taxon>
        <taxon>Viridiplantae</taxon>
        <taxon>Streptophyta</taxon>
        <taxon>Embryophyta</taxon>
        <taxon>Tracheophyta</taxon>
        <taxon>Spermatophyta</taxon>
        <taxon>Magnoliopsida</taxon>
        <taxon>eudicotyledons</taxon>
        <taxon>Gunneridae</taxon>
        <taxon>Pentapetalae</taxon>
        <taxon>rosids</taxon>
        <taxon>fabids</taxon>
        <taxon>Fabales</taxon>
        <taxon>Fabaceae</taxon>
        <taxon>Papilionoideae</taxon>
        <taxon>50 kb inversion clade</taxon>
        <taxon>NPAAA clade</taxon>
        <taxon>indigoferoid/millettioid clade</taxon>
        <taxon>Phaseoleae</taxon>
        <taxon>Glycine</taxon>
        <taxon>Glycine subgen. Soja</taxon>
    </lineage>
</organism>
<name>A0A445GXA8_GLYSO</name>
<evidence type="ECO:0000313" key="2">
    <source>
        <dbReference type="Proteomes" id="UP000289340"/>
    </source>
</evidence>
<dbReference type="Proteomes" id="UP000289340">
    <property type="component" value="Chromosome 15"/>
</dbReference>
<gene>
    <name evidence="1" type="ORF">D0Y65_041805</name>
</gene>
<dbReference type="AlphaFoldDB" id="A0A445GXA8"/>
<sequence length="163" mass="19090">MQHKGWVSDVRRHKDQVSQMNEMLMSEEKKRSLEAAKADFAMGLKHRETSMLKWILATMEKELIVGAIVAASLQVAIDRLASRPVLNFFRRRKLDDLRKLKEKLRTMVDNNAKAWLDEVKDALFDAEDPLNVIDYEFFECELEAEFESQTKEEYNLHQSRASQ</sequence>
<comment type="caution">
    <text evidence="1">The sequence shown here is derived from an EMBL/GenBank/DDBJ whole genome shotgun (WGS) entry which is preliminary data.</text>
</comment>
<dbReference type="EMBL" id="QZWG01000015">
    <property type="protein sequence ID" value="RZB65889.1"/>
    <property type="molecule type" value="Genomic_DNA"/>
</dbReference>
<reference evidence="1 2" key="1">
    <citation type="submission" date="2018-09" db="EMBL/GenBank/DDBJ databases">
        <title>A high-quality reference genome of wild soybean provides a powerful tool to mine soybean genomes.</title>
        <authorList>
            <person name="Xie M."/>
            <person name="Chung C.Y.L."/>
            <person name="Li M.-W."/>
            <person name="Wong F.-L."/>
            <person name="Chan T.-F."/>
            <person name="Lam H.-M."/>
        </authorList>
    </citation>
    <scope>NUCLEOTIDE SEQUENCE [LARGE SCALE GENOMIC DNA]</scope>
    <source>
        <strain evidence="2">cv. W05</strain>
        <tissue evidence="1">Hypocotyl of etiolated seedlings</tissue>
    </source>
</reference>